<dbReference type="CDD" id="cd23992">
    <property type="entry name" value="PBP_GOBP"/>
    <property type="match status" value="1"/>
</dbReference>
<keyword evidence="1" id="KW-0732">Signal</keyword>
<sequence length="164" mass="18289">IFALLCLSSGLVSSSGDRAKDNGDIFIISYDSFDGDVDDISTTTVSSRAANYVDFDEVLRECNSSFITPMSHVLQFNTTGKLLDEKDLTSKCYFRCFFEKAGILDNFKLNGDLVRKYMWPATGDSIEYCEGQGKNETNACIRAYTITQCAMMRALTDARNKPMV</sequence>
<reference evidence="2 3" key="1">
    <citation type="submission" date="2015-08" db="EMBL/GenBank/DDBJ databases">
        <title>Ancestral chromatin configuration constrains chromatin evolution on differentiating sex chromosomes in Drosophila.</title>
        <authorList>
            <person name="Zhou Q."/>
            <person name="Bachtrog D."/>
        </authorList>
    </citation>
    <scope>NUCLEOTIDE SEQUENCE [LARGE SCALE GENOMIC DNA]</scope>
    <source>
        <tissue evidence="2">Whole larvae</tissue>
    </source>
</reference>
<accession>A0A0M3QX47</accession>
<dbReference type="STRING" id="30019.A0A0M3QX47"/>
<name>A0A0M3QX47_DROBS</name>
<organism evidence="2 3">
    <name type="scientific">Drosophila busckii</name>
    <name type="common">Fruit fly</name>
    <dbReference type="NCBI Taxonomy" id="30019"/>
    <lineage>
        <taxon>Eukaryota</taxon>
        <taxon>Metazoa</taxon>
        <taxon>Ecdysozoa</taxon>
        <taxon>Arthropoda</taxon>
        <taxon>Hexapoda</taxon>
        <taxon>Insecta</taxon>
        <taxon>Pterygota</taxon>
        <taxon>Neoptera</taxon>
        <taxon>Endopterygota</taxon>
        <taxon>Diptera</taxon>
        <taxon>Brachycera</taxon>
        <taxon>Muscomorpha</taxon>
        <taxon>Ephydroidea</taxon>
        <taxon>Drosophilidae</taxon>
        <taxon>Drosophila</taxon>
    </lineage>
</organism>
<dbReference type="EMBL" id="CP012526">
    <property type="protein sequence ID" value="ALC45303.1"/>
    <property type="molecule type" value="Genomic_DNA"/>
</dbReference>
<dbReference type="InterPro" id="IPR036728">
    <property type="entry name" value="PBP_GOBP_sf"/>
</dbReference>
<feature type="non-terminal residue" evidence="2">
    <location>
        <position position="1"/>
    </location>
</feature>
<dbReference type="Pfam" id="PF01395">
    <property type="entry name" value="PBP_GOBP"/>
    <property type="match status" value="1"/>
</dbReference>
<keyword evidence="3" id="KW-1185">Reference proteome</keyword>
<evidence type="ECO:0000256" key="1">
    <source>
        <dbReference type="SAM" id="SignalP"/>
    </source>
</evidence>
<dbReference type="GO" id="GO:0005549">
    <property type="term" value="F:odorant binding"/>
    <property type="evidence" value="ECO:0007669"/>
    <property type="project" value="InterPro"/>
</dbReference>
<protein>
    <submittedName>
        <fullName evidence="2">Pbprp4</fullName>
    </submittedName>
</protein>
<dbReference type="InterPro" id="IPR006170">
    <property type="entry name" value="PBP/GOBP"/>
</dbReference>
<dbReference type="SUPFAM" id="SSF47565">
    <property type="entry name" value="Insect pheromone/odorant-binding proteins"/>
    <property type="match status" value="1"/>
</dbReference>
<feature type="signal peptide" evidence="1">
    <location>
        <begin position="1"/>
        <end position="16"/>
    </location>
</feature>
<dbReference type="AlphaFoldDB" id="A0A0M3QX47"/>
<feature type="chain" id="PRO_5005788332" evidence="1">
    <location>
        <begin position="17"/>
        <end position="164"/>
    </location>
</feature>
<dbReference type="Gene3D" id="1.10.238.20">
    <property type="entry name" value="Pheromone/general odorant binding protein domain"/>
    <property type="match status" value="1"/>
</dbReference>
<proteinExistence type="predicted"/>
<evidence type="ECO:0000313" key="2">
    <source>
        <dbReference type="EMBL" id="ALC45303.1"/>
    </source>
</evidence>
<gene>
    <name evidence="2" type="ORF">Dbus_chr3Rg53</name>
</gene>
<dbReference type="OMA" id="DLTSMCY"/>
<dbReference type="SMART" id="SM00708">
    <property type="entry name" value="PhBP"/>
    <property type="match status" value="1"/>
</dbReference>
<dbReference type="OrthoDB" id="8184571at2759"/>
<evidence type="ECO:0000313" key="3">
    <source>
        <dbReference type="Proteomes" id="UP000494163"/>
    </source>
</evidence>
<dbReference type="Proteomes" id="UP000494163">
    <property type="component" value="Chromosome 3R"/>
</dbReference>